<reference evidence="1" key="1">
    <citation type="submission" date="2018-02" db="EMBL/GenBank/DDBJ databases">
        <title>Rhizophora mucronata_Transcriptome.</title>
        <authorList>
            <person name="Meera S.P."/>
            <person name="Sreeshan A."/>
            <person name="Augustine A."/>
        </authorList>
    </citation>
    <scope>NUCLEOTIDE SEQUENCE</scope>
    <source>
        <tissue evidence="1">Leaf</tissue>
    </source>
</reference>
<proteinExistence type="predicted"/>
<accession>A0A2P2QGL7</accession>
<sequence>MKVNQRLYLSHAIFLHLRTKLAHAFN</sequence>
<dbReference type="EMBL" id="GGEC01085592">
    <property type="protein sequence ID" value="MBX66076.1"/>
    <property type="molecule type" value="Transcribed_RNA"/>
</dbReference>
<dbReference type="AlphaFoldDB" id="A0A2P2QGL7"/>
<name>A0A2P2QGL7_RHIMU</name>
<organism evidence="1">
    <name type="scientific">Rhizophora mucronata</name>
    <name type="common">Asiatic mangrove</name>
    <dbReference type="NCBI Taxonomy" id="61149"/>
    <lineage>
        <taxon>Eukaryota</taxon>
        <taxon>Viridiplantae</taxon>
        <taxon>Streptophyta</taxon>
        <taxon>Embryophyta</taxon>
        <taxon>Tracheophyta</taxon>
        <taxon>Spermatophyta</taxon>
        <taxon>Magnoliopsida</taxon>
        <taxon>eudicotyledons</taxon>
        <taxon>Gunneridae</taxon>
        <taxon>Pentapetalae</taxon>
        <taxon>rosids</taxon>
        <taxon>fabids</taxon>
        <taxon>Malpighiales</taxon>
        <taxon>Rhizophoraceae</taxon>
        <taxon>Rhizophora</taxon>
    </lineage>
</organism>
<protein>
    <submittedName>
        <fullName evidence="1">Uncharacterized protein</fullName>
    </submittedName>
</protein>
<evidence type="ECO:0000313" key="1">
    <source>
        <dbReference type="EMBL" id="MBX66076.1"/>
    </source>
</evidence>